<dbReference type="InterPro" id="IPR049560">
    <property type="entry name" value="MeTrfase_RsmB-F_NOP2_cat"/>
</dbReference>
<evidence type="ECO:0000256" key="2">
    <source>
        <dbReference type="ARBA" id="ARBA00022679"/>
    </source>
</evidence>
<accession>A0A940MQJ7</accession>
<dbReference type="Pfam" id="PF22458">
    <property type="entry name" value="RsmF-B_ferredox"/>
    <property type="match status" value="1"/>
</dbReference>
<evidence type="ECO:0000256" key="4">
    <source>
        <dbReference type="ARBA" id="ARBA00022884"/>
    </source>
</evidence>
<protein>
    <submittedName>
        <fullName evidence="7">RsmB/NOP family class I SAM-dependent RNA methyltransferase</fullName>
    </submittedName>
</protein>
<comment type="caution">
    <text evidence="5">Lacks conserved residue(s) required for the propagation of feature annotation.</text>
</comment>
<dbReference type="EMBL" id="JAGISH010000005">
    <property type="protein sequence ID" value="MBP0482956.1"/>
    <property type="molecule type" value="Genomic_DNA"/>
</dbReference>
<dbReference type="Gene3D" id="3.40.50.150">
    <property type="entry name" value="Vaccinia Virus protein VP39"/>
    <property type="match status" value="1"/>
</dbReference>
<reference evidence="7" key="1">
    <citation type="submission" date="2021-03" db="EMBL/GenBank/DDBJ databases">
        <title>Sagittula salina sp. nov. strain M10.9X isolated from the marine waste.</title>
        <authorList>
            <person name="Satari L."/>
            <person name="Molina-Menor E."/>
            <person name="Vidal-Verdu A."/>
            <person name="Pascual J."/>
            <person name="Pereto J."/>
            <person name="Porcar M."/>
        </authorList>
    </citation>
    <scope>NUCLEOTIDE SEQUENCE</scope>
    <source>
        <strain evidence="7">M10.9X</strain>
    </source>
</reference>
<feature type="active site" description="Nucleophile" evidence="5">
    <location>
        <position position="338"/>
    </location>
</feature>
<dbReference type="AlphaFoldDB" id="A0A940MQJ7"/>
<dbReference type="PANTHER" id="PTHR22807:SF53">
    <property type="entry name" value="RIBOSOMAL RNA SMALL SUBUNIT METHYLTRANSFERASE B-RELATED"/>
    <property type="match status" value="1"/>
</dbReference>
<dbReference type="Proteomes" id="UP000675940">
    <property type="component" value="Unassembled WGS sequence"/>
</dbReference>
<keyword evidence="2 5" id="KW-0808">Transferase</keyword>
<keyword evidence="8" id="KW-1185">Reference proteome</keyword>
<evidence type="ECO:0000256" key="5">
    <source>
        <dbReference type="PROSITE-ProRule" id="PRU01023"/>
    </source>
</evidence>
<feature type="binding site" evidence="5">
    <location>
        <position position="285"/>
    </location>
    <ligand>
        <name>S-adenosyl-L-methionine</name>
        <dbReference type="ChEBI" id="CHEBI:59789"/>
    </ligand>
</feature>
<dbReference type="GO" id="GO:0003723">
    <property type="term" value="F:RNA binding"/>
    <property type="evidence" value="ECO:0007669"/>
    <property type="project" value="UniProtKB-UniRule"/>
</dbReference>
<dbReference type="GO" id="GO:0008173">
    <property type="term" value="F:RNA methyltransferase activity"/>
    <property type="evidence" value="ECO:0007669"/>
    <property type="project" value="InterPro"/>
</dbReference>
<organism evidence="7 8">
    <name type="scientific">Sagittula salina</name>
    <dbReference type="NCBI Taxonomy" id="2820268"/>
    <lineage>
        <taxon>Bacteria</taxon>
        <taxon>Pseudomonadati</taxon>
        <taxon>Pseudomonadota</taxon>
        <taxon>Alphaproteobacteria</taxon>
        <taxon>Rhodobacterales</taxon>
        <taxon>Roseobacteraceae</taxon>
        <taxon>Sagittula</taxon>
    </lineage>
</organism>
<dbReference type="InterPro" id="IPR001678">
    <property type="entry name" value="MeTrfase_RsmB-F_NOP2_dom"/>
</dbReference>
<evidence type="ECO:0000259" key="6">
    <source>
        <dbReference type="PROSITE" id="PS51686"/>
    </source>
</evidence>
<comment type="similarity">
    <text evidence="5">Belongs to the class I-like SAM-binding methyltransferase superfamily. RsmB/NOP family.</text>
</comment>
<sequence>MTPAARVQTAIEILDRIRAGEAAEKALTSWARRARFAGAKDRAAIRDHVFDALRQWRSAAALGGGENGRARMLGLLRLQGADVEALFAGQGHGPAALGDAERATGRLPEGAEAWDLPDWLADRFAADLGSGAEATALALRTRAPVFVRANLLKTTRDAARTALEEDGVIARPHPLSETALEVIKGARGLTRTRAFDQGLVEMQDAASQAVSDLVPLSGAQRVLDYCAGGGGKTLALAARAPSAKFEAHDVDFARMADLPERARRAGAQVERVEAPTGLYDVVMADAPCSGSGAWRRAPEGKWRLTPDRLDALTAIQREILDTCAALVAPGGWLAYATCSVLRAENEAQIERFLAAHRTWKQGPSRRFLPEDGGDGFYLACLQRGAA</sequence>
<dbReference type="PROSITE" id="PS51686">
    <property type="entry name" value="SAM_MT_RSMB_NOP"/>
    <property type="match status" value="1"/>
</dbReference>
<proteinExistence type="inferred from homology"/>
<dbReference type="Pfam" id="PF01189">
    <property type="entry name" value="Methyltr_RsmB-F"/>
    <property type="match status" value="1"/>
</dbReference>
<dbReference type="InterPro" id="IPR023267">
    <property type="entry name" value="RCMT"/>
</dbReference>
<dbReference type="SUPFAM" id="SSF53335">
    <property type="entry name" value="S-adenosyl-L-methionine-dependent methyltransferases"/>
    <property type="match status" value="1"/>
</dbReference>
<feature type="domain" description="SAM-dependent MTase RsmB/NOP-type" evidence="6">
    <location>
        <begin position="135"/>
        <end position="386"/>
    </location>
</feature>
<dbReference type="PRINTS" id="PR02008">
    <property type="entry name" value="RCMTFAMILY"/>
</dbReference>
<name>A0A940MQJ7_9RHOB</name>
<gene>
    <name evidence="7" type="ORF">J5474_10690</name>
</gene>
<evidence type="ECO:0000313" key="8">
    <source>
        <dbReference type="Proteomes" id="UP000675940"/>
    </source>
</evidence>
<comment type="caution">
    <text evidence="7">The sequence shown here is derived from an EMBL/GenBank/DDBJ whole genome shotgun (WGS) entry which is preliminary data.</text>
</comment>
<dbReference type="RefSeq" id="WP_209360897.1">
    <property type="nucleotide sequence ID" value="NZ_JAGISH010000005.1"/>
</dbReference>
<dbReference type="InterPro" id="IPR054728">
    <property type="entry name" value="RsmB-like_ferredoxin"/>
</dbReference>
<keyword evidence="3 5" id="KW-0949">S-adenosyl-L-methionine</keyword>
<dbReference type="GO" id="GO:0001510">
    <property type="term" value="P:RNA methylation"/>
    <property type="evidence" value="ECO:0007669"/>
    <property type="project" value="InterPro"/>
</dbReference>
<evidence type="ECO:0000313" key="7">
    <source>
        <dbReference type="EMBL" id="MBP0482956.1"/>
    </source>
</evidence>
<evidence type="ECO:0000256" key="3">
    <source>
        <dbReference type="ARBA" id="ARBA00022691"/>
    </source>
</evidence>
<keyword evidence="4 5" id="KW-0694">RNA-binding</keyword>
<evidence type="ECO:0000256" key="1">
    <source>
        <dbReference type="ARBA" id="ARBA00022603"/>
    </source>
</evidence>
<dbReference type="Gene3D" id="3.30.70.1170">
    <property type="entry name" value="Sun protein, domain 3"/>
    <property type="match status" value="1"/>
</dbReference>
<dbReference type="InterPro" id="IPR029063">
    <property type="entry name" value="SAM-dependent_MTases_sf"/>
</dbReference>
<dbReference type="PANTHER" id="PTHR22807">
    <property type="entry name" value="NOP2 YEAST -RELATED NOL1/NOP2/FMU SUN DOMAIN-CONTAINING"/>
    <property type="match status" value="1"/>
</dbReference>
<feature type="binding site" evidence="5">
    <location>
        <position position="249"/>
    </location>
    <ligand>
        <name>S-adenosyl-L-methionine</name>
        <dbReference type="ChEBI" id="CHEBI:59789"/>
    </ligand>
</feature>
<keyword evidence="1 5" id="KW-0489">Methyltransferase</keyword>